<accession>A0A6C0ARI9</accession>
<feature type="region of interest" description="Disordered" evidence="1">
    <location>
        <begin position="1"/>
        <end position="74"/>
    </location>
</feature>
<reference evidence="2" key="1">
    <citation type="journal article" date="2020" name="Nature">
        <title>Giant virus diversity and host interactions through global metagenomics.</title>
        <authorList>
            <person name="Schulz F."/>
            <person name="Roux S."/>
            <person name="Paez-Espino D."/>
            <person name="Jungbluth S."/>
            <person name="Walsh D.A."/>
            <person name="Denef V.J."/>
            <person name="McMahon K.D."/>
            <person name="Konstantinidis K.T."/>
            <person name="Eloe-Fadrosh E.A."/>
            <person name="Kyrpides N.C."/>
            <person name="Woyke T."/>
        </authorList>
    </citation>
    <scope>NUCLEOTIDE SEQUENCE</scope>
    <source>
        <strain evidence="2">GVMAG-S-1101165-79</strain>
    </source>
</reference>
<feature type="compositionally biased region" description="Polar residues" evidence="1">
    <location>
        <begin position="25"/>
        <end position="55"/>
    </location>
</feature>
<sequence>MSSRSLAAARARRAGENAPPVSGNRPGTSIGSGAAFANQNYQQPTNIRTSRPGSGQQQQQQQQQQDPQQQPQNKLGFNKLSISDAIGLITLRLGRVEQYIIETEHEKDINGDNGSNSGSNSLDTTIFNNIVNRIDTLEKKEGTSEDITKLVEQISRIGDEASKHTLAISKHTEQLFRFERELTETKDILKTFMLKYDNFTKETNDRFGDFEFALSEVEKSLPVSTEPLNDAEPSSTSEEDNSEIVSENPALAAIESNTIMSAELKNLIKQELSSNIAI</sequence>
<proteinExistence type="predicted"/>
<protein>
    <submittedName>
        <fullName evidence="2">Uncharacterized protein</fullName>
    </submittedName>
</protein>
<name>A0A6C0ARI9_9ZZZZ</name>
<evidence type="ECO:0000256" key="1">
    <source>
        <dbReference type="SAM" id="MobiDB-lite"/>
    </source>
</evidence>
<dbReference type="EMBL" id="MN740763">
    <property type="protein sequence ID" value="QHS82206.1"/>
    <property type="molecule type" value="Genomic_DNA"/>
</dbReference>
<evidence type="ECO:0000313" key="2">
    <source>
        <dbReference type="EMBL" id="QHS82206.1"/>
    </source>
</evidence>
<organism evidence="2">
    <name type="scientific">viral metagenome</name>
    <dbReference type="NCBI Taxonomy" id="1070528"/>
    <lineage>
        <taxon>unclassified sequences</taxon>
        <taxon>metagenomes</taxon>
        <taxon>organismal metagenomes</taxon>
    </lineage>
</organism>
<dbReference type="AlphaFoldDB" id="A0A6C0ARI9"/>
<feature type="region of interest" description="Disordered" evidence="1">
    <location>
        <begin position="221"/>
        <end position="245"/>
    </location>
</feature>
<feature type="compositionally biased region" description="Polar residues" evidence="1">
    <location>
        <begin position="222"/>
        <end position="236"/>
    </location>
</feature>
<feature type="compositionally biased region" description="Low complexity" evidence="1">
    <location>
        <begin position="56"/>
        <end position="72"/>
    </location>
</feature>